<sequence>MRELSIFVDESGDFGLLAVDGPTNSRKGAGDAVTWLPPKKSFRCAYVARQVSVKATYGLWVTQAEHDAIARILASCPNEPAVTSAFAPAAPVAAAPEPAPEPAQPSPVAAPIHVGDPGYSRKLDRDGDGVGCE</sequence>
<organism evidence="3 4">
    <name type="scientific">Homoserinibacter gongjuensis</name>
    <dbReference type="NCBI Taxonomy" id="1162968"/>
    <lineage>
        <taxon>Bacteria</taxon>
        <taxon>Bacillati</taxon>
        <taxon>Actinomycetota</taxon>
        <taxon>Actinomycetes</taxon>
        <taxon>Micrococcales</taxon>
        <taxon>Microbacteriaceae</taxon>
        <taxon>Homoserinibacter</taxon>
    </lineage>
</organism>
<feature type="compositionally biased region" description="Basic and acidic residues" evidence="1">
    <location>
        <begin position="119"/>
        <end position="133"/>
    </location>
</feature>
<proteinExistence type="predicted"/>
<feature type="region of interest" description="Disordered" evidence="1">
    <location>
        <begin position="91"/>
        <end position="133"/>
    </location>
</feature>
<dbReference type="InterPro" id="IPR011089">
    <property type="entry name" value="GmrSD_C"/>
</dbReference>
<gene>
    <name evidence="3" type="ORF">GCM10025869_36090</name>
</gene>
<name>A0ABQ6K0N6_9MICO</name>
<dbReference type="InterPro" id="IPR008613">
    <property type="entry name" value="Excalibur_Ca-bd_domain"/>
</dbReference>
<comment type="caution">
    <text evidence="3">The sequence shown here is derived from an EMBL/GenBank/DDBJ whole genome shotgun (WGS) entry which is preliminary data.</text>
</comment>
<dbReference type="Pfam" id="PF05901">
    <property type="entry name" value="Excalibur"/>
    <property type="match status" value="1"/>
</dbReference>
<evidence type="ECO:0000313" key="4">
    <source>
        <dbReference type="Proteomes" id="UP001157069"/>
    </source>
</evidence>
<accession>A0ABQ6K0N6</accession>
<dbReference type="EMBL" id="BSVA01000001">
    <property type="protein sequence ID" value="GMA93080.1"/>
    <property type="molecule type" value="Genomic_DNA"/>
</dbReference>
<dbReference type="Pfam" id="PF07510">
    <property type="entry name" value="GmrSD_C"/>
    <property type="match status" value="1"/>
</dbReference>
<keyword evidence="4" id="KW-1185">Reference proteome</keyword>
<dbReference type="SMART" id="SM00894">
    <property type="entry name" value="Excalibur"/>
    <property type="match status" value="1"/>
</dbReference>
<dbReference type="Proteomes" id="UP001157069">
    <property type="component" value="Unassembled WGS sequence"/>
</dbReference>
<protein>
    <recommendedName>
        <fullName evidence="2">Excalibur calcium-binding domain-containing protein</fullName>
    </recommendedName>
</protein>
<reference evidence="4" key="1">
    <citation type="journal article" date="2019" name="Int. J. Syst. Evol. Microbiol.">
        <title>The Global Catalogue of Microorganisms (GCM) 10K type strain sequencing project: providing services to taxonomists for standard genome sequencing and annotation.</title>
        <authorList>
            <consortium name="The Broad Institute Genomics Platform"/>
            <consortium name="The Broad Institute Genome Sequencing Center for Infectious Disease"/>
            <person name="Wu L."/>
            <person name="Ma J."/>
        </authorList>
    </citation>
    <scope>NUCLEOTIDE SEQUENCE [LARGE SCALE GENOMIC DNA]</scope>
    <source>
        <strain evidence="4">NBRC 108755</strain>
    </source>
</reference>
<evidence type="ECO:0000256" key="1">
    <source>
        <dbReference type="SAM" id="MobiDB-lite"/>
    </source>
</evidence>
<dbReference type="RefSeq" id="WP_348533899.1">
    <property type="nucleotide sequence ID" value="NZ_BSVA01000001.1"/>
</dbReference>
<evidence type="ECO:0000259" key="2">
    <source>
        <dbReference type="SMART" id="SM00894"/>
    </source>
</evidence>
<feature type="domain" description="Excalibur calcium-binding" evidence="2">
    <location>
        <begin position="109"/>
        <end position="133"/>
    </location>
</feature>
<evidence type="ECO:0000313" key="3">
    <source>
        <dbReference type="EMBL" id="GMA93080.1"/>
    </source>
</evidence>